<protein>
    <recommendedName>
        <fullName evidence="2">PepSY domain-containing protein</fullName>
    </recommendedName>
</protein>
<dbReference type="Pfam" id="PF03413">
    <property type="entry name" value="PepSY"/>
    <property type="match status" value="2"/>
</dbReference>
<evidence type="ECO:0000313" key="4">
    <source>
        <dbReference type="Proteomes" id="UP000000366"/>
    </source>
</evidence>
<dbReference type="Proteomes" id="UP000000366">
    <property type="component" value="Chromosome"/>
</dbReference>
<evidence type="ECO:0000256" key="1">
    <source>
        <dbReference type="SAM" id="SignalP"/>
    </source>
</evidence>
<dbReference type="InterPro" id="IPR025711">
    <property type="entry name" value="PepSY"/>
</dbReference>
<name>A2SEW0_METPP</name>
<dbReference type="HOGENOM" id="CLU_125933_0_0_4"/>
<dbReference type="Gene3D" id="3.10.450.40">
    <property type="match status" value="2"/>
</dbReference>
<feature type="chain" id="PRO_5002646234" description="PepSY domain-containing protein" evidence="1">
    <location>
        <begin position="35"/>
        <end position="188"/>
    </location>
</feature>
<keyword evidence="4" id="KW-1185">Reference proteome</keyword>
<feature type="domain" description="PepSY" evidence="2">
    <location>
        <begin position="117"/>
        <end position="175"/>
    </location>
</feature>
<dbReference type="eggNOG" id="COG3212">
    <property type="taxonomic scope" value="Bacteria"/>
</dbReference>
<sequence length="188" mass="20365">MTLSRTSRLRALRGALPVAVATSVLTLWSAAAAAAPKIPKVSVGIEKCIPTVLAKHPGTVLQVVLKPEDGKPVWEIEVDGKDGKLWDVECSGATGKIVESEQRFKSADEPGFKEKVKVSETDATKTALAKHPGKVERVEYEVESDGTPVYEFDIEQDNGDDVRVEVDAVTGKLREAHPELLEIGRLPK</sequence>
<feature type="signal peptide" evidence="1">
    <location>
        <begin position="1"/>
        <end position="34"/>
    </location>
</feature>
<reference evidence="3 4" key="1">
    <citation type="journal article" date="2007" name="J. Bacteriol.">
        <title>Whole-genome analysis of the methyl tert-butyl ether-degrading beta-proteobacterium Methylibium petroleiphilum PM1.</title>
        <authorList>
            <person name="Kane S.R."/>
            <person name="Chakicherla A.Y."/>
            <person name="Chain P.S.G."/>
            <person name="Schmidt R."/>
            <person name="Shin M.W."/>
            <person name="Legler T.C."/>
            <person name="Scow K.M."/>
            <person name="Larimer F.W."/>
            <person name="Lucas S.M."/>
            <person name="Richardson P.M."/>
            <person name="Hristova K.R."/>
        </authorList>
    </citation>
    <scope>NUCLEOTIDE SEQUENCE [LARGE SCALE GENOMIC DNA]</scope>
    <source>
        <strain evidence="4">ATCC BAA-1232 / LMG 22953 / PM1</strain>
    </source>
</reference>
<proteinExistence type="predicted"/>
<dbReference type="EMBL" id="CP000555">
    <property type="protein sequence ID" value="ABM94099.1"/>
    <property type="molecule type" value="Genomic_DNA"/>
</dbReference>
<gene>
    <name evidence="3" type="ordered locus">Mpe_A1138</name>
</gene>
<dbReference type="RefSeq" id="WP_011828736.1">
    <property type="nucleotide sequence ID" value="NC_008825.1"/>
</dbReference>
<evidence type="ECO:0000259" key="2">
    <source>
        <dbReference type="Pfam" id="PF03413"/>
    </source>
</evidence>
<dbReference type="KEGG" id="mpt:Mpe_A1138"/>
<keyword evidence="1" id="KW-0732">Signal</keyword>
<feature type="domain" description="PepSY" evidence="2">
    <location>
        <begin position="46"/>
        <end position="101"/>
    </location>
</feature>
<accession>A2SEW0</accession>
<organism evidence="3 4">
    <name type="scientific">Methylibium petroleiphilum (strain ATCC BAA-1232 / LMG 22953 / PM1)</name>
    <dbReference type="NCBI Taxonomy" id="420662"/>
    <lineage>
        <taxon>Bacteria</taxon>
        <taxon>Pseudomonadati</taxon>
        <taxon>Pseudomonadota</taxon>
        <taxon>Betaproteobacteria</taxon>
        <taxon>Burkholderiales</taxon>
        <taxon>Sphaerotilaceae</taxon>
        <taxon>Methylibium</taxon>
    </lineage>
</organism>
<evidence type="ECO:0000313" key="3">
    <source>
        <dbReference type="EMBL" id="ABM94099.1"/>
    </source>
</evidence>
<dbReference type="AlphaFoldDB" id="A2SEW0"/>
<dbReference type="STRING" id="420662.Mpe_A1138"/>